<comment type="caution">
    <text evidence="2">The sequence shown here is derived from an EMBL/GenBank/DDBJ whole genome shotgun (WGS) entry which is preliminary data.</text>
</comment>
<accession>A0A1G2FYN2</accession>
<evidence type="ECO:0008006" key="4">
    <source>
        <dbReference type="Google" id="ProtNLM"/>
    </source>
</evidence>
<proteinExistence type="predicted"/>
<gene>
    <name evidence="2" type="ORF">A2W41_03195</name>
</gene>
<sequence>MFDNFLLLAETEINAAVVVLNILYVFFLELIIAWVYRKTHRTLSYSQSFVFTIVLMGIIASLIMMVVAENIVGAFALLGAFALIRFRTIVKETRDIAFVFFSLAIGVAVGTSNYTVATIGTLLVSVIILILYQFDFASVSRGGHILVIAAREPFIPEETGPWKTSLKGLHTISVKTLHDGLREFTLGIQLTDPSYASRLVDELRQARGVESVELMSGKDTVEY</sequence>
<dbReference type="AlphaFoldDB" id="A0A1G2FYN2"/>
<feature type="transmembrane region" description="Helical" evidence="1">
    <location>
        <begin position="95"/>
        <end position="111"/>
    </location>
</feature>
<protein>
    <recommendedName>
        <fullName evidence="4">DUF4956 domain-containing protein</fullName>
    </recommendedName>
</protein>
<keyword evidence="1" id="KW-0472">Membrane</keyword>
<keyword evidence="1" id="KW-0812">Transmembrane</keyword>
<keyword evidence="1" id="KW-1133">Transmembrane helix</keyword>
<reference evidence="2 3" key="1">
    <citation type="journal article" date="2016" name="Nat. Commun.">
        <title>Thousands of microbial genomes shed light on interconnected biogeochemical processes in an aquifer system.</title>
        <authorList>
            <person name="Anantharaman K."/>
            <person name="Brown C.T."/>
            <person name="Hug L.A."/>
            <person name="Sharon I."/>
            <person name="Castelle C.J."/>
            <person name="Probst A.J."/>
            <person name="Thomas B.C."/>
            <person name="Singh A."/>
            <person name="Wilkins M.J."/>
            <person name="Karaoz U."/>
            <person name="Brodie E.L."/>
            <person name="Williams K.H."/>
            <person name="Hubbard S.S."/>
            <person name="Banfield J.F."/>
        </authorList>
    </citation>
    <scope>NUCLEOTIDE SEQUENCE [LARGE SCALE GENOMIC DNA]</scope>
</reference>
<dbReference type="EMBL" id="MHNI01000014">
    <property type="protein sequence ID" value="OGZ42720.1"/>
    <property type="molecule type" value="Genomic_DNA"/>
</dbReference>
<name>A0A1G2FYN2_9BACT</name>
<dbReference type="Proteomes" id="UP000176700">
    <property type="component" value="Unassembled WGS sequence"/>
</dbReference>
<evidence type="ECO:0000313" key="3">
    <source>
        <dbReference type="Proteomes" id="UP000176700"/>
    </source>
</evidence>
<feature type="transmembrane region" description="Helical" evidence="1">
    <location>
        <begin position="15"/>
        <end position="36"/>
    </location>
</feature>
<organism evidence="2 3">
    <name type="scientific">Candidatus Ryanbacteria bacterium RIFCSPHIGHO2_01_45_13</name>
    <dbReference type="NCBI Taxonomy" id="1802112"/>
    <lineage>
        <taxon>Bacteria</taxon>
        <taxon>Candidatus Ryaniibacteriota</taxon>
    </lineage>
</organism>
<feature type="transmembrane region" description="Helical" evidence="1">
    <location>
        <begin position="48"/>
        <end position="65"/>
    </location>
</feature>
<dbReference type="InterPro" id="IPR032531">
    <property type="entry name" value="DUF4956"/>
</dbReference>
<evidence type="ECO:0000313" key="2">
    <source>
        <dbReference type="EMBL" id="OGZ42720.1"/>
    </source>
</evidence>
<evidence type="ECO:0000256" key="1">
    <source>
        <dbReference type="SAM" id="Phobius"/>
    </source>
</evidence>
<dbReference type="Pfam" id="PF16316">
    <property type="entry name" value="DUF4956"/>
    <property type="match status" value="1"/>
</dbReference>